<reference evidence="4 5" key="1">
    <citation type="submission" date="2020-08" db="EMBL/GenBank/DDBJ databases">
        <title>Genomic Encyclopedia of Type Strains, Phase IV (KMG-IV): sequencing the most valuable type-strain genomes for metagenomic binning, comparative biology and taxonomic classification.</title>
        <authorList>
            <person name="Goeker M."/>
        </authorList>
    </citation>
    <scope>NUCLEOTIDE SEQUENCE [LARGE SCALE GENOMIC DNA]</scope>
    <source>
        <strain evidence="4 5">YIM 65646</strain>
    </source>
</reference>
<keyword evidence="2" id="KW-0472">Membrane</keyword>
<dbReference type="AlphaFoldDB" id="A0A841FAW0"/>
<dbReference type="GO" id="GO:0003677">
    <property type="term" value="F:DNA binding"/>
    <property type="evidence" value="ECO:0007669"/>
    <property type="project" value="InterPro"/>
</dbReference>
<gene>
    <name evidence="4" type="ORF">HNR73_000751</name>
</gene>
<organism evidence="4 5">
    <name type="scientific">Phytomonospora endophytica</name>
    <dbReference type="NCBI Taxonomy" id="714109"/>
    <lineage>
        <taxon>Bacteria</taxon>
        <taxon>Bacillati</taxon>
        <taxon>Actinomycetota</taxon>
        <taxon>Actinomycetes</taxon>
        <taxon>Micromonosporales</taxon>
        <taxon>Micromonosporaceae</taxon>
        <taxon>Phytomonospora</taxon>
    </lineage>
</organism>
<feature type="transmembrane region" description="Helical" evidence="2">
    <location>
        <begin position="512"/>
        <end position="532"/>
    </location>
</feature>
<keyword evidence="2" id="KW-1133">Transmembrane helix</keyword>
<feature type="transmembrane region" description="Helical" evidence="2">
    <location>
        <begin position="538"/>
        <end position="559"/>
    </location>
</feature>
<dbReference type="GO" id="GO:0009307">
    <property type="term" value="P:DNA restriction-modification system"/>
    <property type="evidence" value="ECO:0007669"/>
    <property type="project" value="InterPro"/>
</dbReference>
<feature type="domain" description="Restriction endonuclease type IV Mrr" evidence="3">
    <location>
        <begin position="28"/>
        <end position="133"/>
    </location>
</feature>
<evidence type="ECO:0000259" key="3">
    <source>
        <dbReference type="Pfam" id="PF04471"/>
    </source>
</evidence>
<dbReference type="EMBL" id="JACHGT010000002">
    <property type="protein sequence ID" value="MBB6032904.1"/>
    <property type="molecule type" value="Genomic_DNA"/>
</dbReference>
<dbReference type="InterPro" id="IPR007560">
    <property type="entry name" value="Restrct_endonuc_IV_Mrr"/>
</dbReference>
<keyword evidence="5" id="KW-1185">Reference proteome</keyword>
<feature type="region of interest" description="Disordered" evidence="1">
    <location>
        <begin position="454"/>
        <end position="494"/>
    </location>
</feature>
<dbReference type="RefSeq" id="WP_184785834.1">
    <property type="nucleotide sequence ID" value="NZ_BONT01000020.1"/>
</dbReference>
<dbReference type="Pfam" id="PF04471">
    <property type="entry name" value="Mrr_cat"/>
    <property type="match status" value="1"/>
</dbReference>
<comment type="caution">
    <text evidence="4">The sequence shown here is derived from an EMBL/GenBank/DDBJ whole genome shotgun (WGS) entry which is preliminary data.</text>
</comment>
<proteinExistence type="predicted"/>
<accession>A0A841FAW0</accession>
<dbReference type="Proteomes" id="UP000548476">
    <property type="component" value="Unassembled WGS sequence"/>
</dbReference>
<sequence>MHDIASQRRLLEEYGRLERLVGHTTQTRGQRFDHFIAETFKAWGLTARASQRGRGEIDVVFTSGVNQRHLLEAKWLAGKVDTGPLAKLHKRVQQRLNGVSGVFLSMSGYTPDALADLKDGQRLETLLLDRSHFEAILSGITSAEELFHAVHDRAAFHGDPYTPVDVLLAGGADEPAIDFGDALTDTLATPLAGAKADTVLTVRATRSLCVAAGSGSSLLLATDGGVFEADPATTALTRRIALAGPFRDLLGGADGTAHVARGAGVARVGVSGGPVAVGGGLGDVVRLRRTGAGLQALTDGDGGYRLLDMGPSLAEQVEHAVTVAGPGFTDLCWDGEDVLGVRGRHLWHSAEGDVSTELSLERVRSLGDGRVVVVGRDDDDVLVLAVGDFADRRFTQVLRFGREIVFRGFIDGDRLLLTVRDDSAARSAHTVIQVHVPEVLDAPVPASRPSITVATAPAPPEPHTLAPRPWASPSSDTPVVSTGAPAAPSWDVERGDRANAGPSAAFSENHGFAVAMTVVAVFAVPGLGLAAFLADIAVWARVVLAVLAVLVCTAAFGALQSARSPIRLEMGEQGIQFFGRKKTAWFPWECVQDVAVHNVGAIPHITVACSGAAAFPRTDVGNTGPRYIPKLDRVAVVSLNNLKADRAEVVAALRAFAPTKFTP</sequence>
<dbReference type="InterPro" id="IPR011335">
    <property type="entry name" value="Restrct_endonuc-II-like"/>
</dbReference>
<evidence type="ECO:0000256" key="2">
    <source>
        <dbReference type="SAM" id="Phobius"/>
    </source>
</evidence>
<dbReference type="GO" id="GO:0004519">
    <property type="term" value="F:endonuclease activity"/>
    <property type="evidence" value="ECO:0007669"/>
    <property type="project" value="InterPro"/>
</dbReference>
<keyword evidence="2" id="KW-0812">Transmembrane</keyword>
<name>A0A841FAW0_9ACTN</name>
<dbReference type="SUPFAM" id="SSF52980">
    <property type="entry name" value="Restriction endonuclease-like"/>
    <property type="match status" value="1"/>
</dbReference>
<evidence type="ECO:0000256" key="1">
    <source>
        <dbReference type="SAM" id="MobiDB-lite"/>
    </source>
</evidence>
<evidence type="ECO:0000313" key="4">
    <source>
        <dbReference type="EMBL" id="MBB6032904.1"/>
    </source>
</evidence>
<protein>
    <recommendedName>
        <fullName evidence="3">Restriction endonuclease type IV Mrr domain-containing protein</fullName>
    </recommendedName>
</protein>
<evidence type="ECO:0000313" key="5">
    <source>
        <dbReference type="Proteomes" id="UP000548476"/>
    </source>
</evidence>